<dbReference type="Pfam" id="PF13202">
    <property type="entry name" value="EF-hand_5"/>
    <property type="match status" value="1"/>
</dbReference>
<gene>
    <name evidence="2" type="ORF">ALMOND_2B017839</name>
</gene>
<organism evidence="2 3">
    <name type="scientific">Prunus dulcis</name>
    <name type="common">Almond</name>
    <name type="synonym">Amygdalus dulcis</name>
    <dbReference type="NCBI Taxonomy" id="3755"/>
    <lineage>
        <taxon>Eukaryota</taxon>
        <taxon>Viridiplantae</taxon>
        <taxon>Streptophyta</taxon>
        <taxon>Embryophyta</taxon>
        <taxon>Tracheophyta</taxon>
        <taxon>Spermatophyta</taxon>
        <taxon>Magnoliopsida</taxon>
        <taxon>eudicotyledons</taxon>
        <taxon>Gunneridae</taxon>
        <taxon>Pentapetalae</taxon>
        <taxon>rosids</taxon>
        <taxon>fabids</taxon>
        <taxon>Rosales</taxon>
        <taxon>Rosaceae</taxon>
        <taxon>Amygdaloideae</taxon>
        <taxon>Amygdaleae</taxon>
        <taxon>Prunus</taxon>
    </lineage>
</organism>
<evidence type="ECO:0000313" key="3">
    <source>
        <dbReference type="Proteomes" id="UP000327085"/>
    </source>
</evidence>
<proteinExistence type="predicted"/>
<dbReference type="SUPFAM" id="SSF47473">
    <property type="entry name" value="EF-hand"/>
    <property type="match status" value="1"/>
</dbReference>
<dbReference type="EMBL" id="CABIKO010000195">
    <property type="protein sequence ID" value="VVA30727.1"/>
    <property type="molecule type" value="Genomic_DNA"/>
</dbReference>
<sequence length="72" mass="8408">MGPVSLCPKEYQKVYQEWFNLVDSDGDGRITGNEATKFFALSKLSRQELKQVFKFHFDIRLISIFHFSAFSL</sequence>
<accession>A0A5E4FTJ0</accession>
<reference evidence="3" key="1">
    <citation type="journal article" date="2020" name="Plant J.">
        <title>Transposons played a major role in the diversification between the closely related almond and peach genomes: results from the almond genome sequence.</title>
        <authorList>
            <person name="Alioto T."/>
            <person name="Alexiou K.G."/>
            <person name="Bardil A."/>
            <person name="Barteri F."/>
            <person name="Castanera R."/>
            <person name="Cruz F."/>
            <person name="Dhingra A."/>
            <person name="Duval H."/>
            <person name="Fernandez I Marti A."/>
            <person name="Frias L."/>
            <person name="Galan B."/>
            <person name="Garcia J.L."/>
            <person name="Howad W."/>
            <person name="Gomez-Garrido J."/>
            <person name="Gut M."/>
            <person name="Julca I."/>
            <person name="Morata J."/>
            <person name="Puigdomenech P."/>
            <person name="Ribeca P."/>
            <person name="Rubio Cabetas M.J."/>
            <person name="Vlasova A."/>
            <person name="Wirthensohn M."/>
            <person name="Garcia-Mas J."/>
            <person name="Gabaldon T."/>
            <person name="Casacuberta J.M."/>
            <person name="Arus P."/>
        </authorList>
    </citation>
    <scope>NUCLEOTIDE SEQUENCE [LARGE SCALE GENOMIC DNA]</scope>
    <source>
        <strain evidence="3">cv. Texas</strain>
    </source>
</reference>
<evidence type="ECO:0000313" key="2">
    <source>
        <dbReference type="EMBL" id="VVA30727.1"/>
    </source>
</evidence>
<dbReference type="Gramene" id="VVA30727">
    <property type="protein sequence ID" value="VVA30727"/>
    <property type="gene ID" value="Prudul26B017839"/>
</dbReference>
<name>A0A5E4FTJ0_PRUDU</name>
<protein>
    <submittedName>
        <fullName evidence="2">PREDICTED: EH domain-containing</fullName>
    </submittedName>
</protein>
<dbReference type="GO" id="GO:0005509">
    <property type="term" value="F:calcium ion binding"/>
    <property type="evidence" value="ECO:0007669"/>
    <property type="project" value="InterPro"/>
</dbReference>
<dbReference type="InterPro" id="IPR011992">
    <property type="entry name" value="EF-hand-dom_pair"/>
</dbReference>
<dbReference type="InterPro" id="IPR002048">
    <property type="entry name" value="EF_hand_dom"/>
</dbReference>
<dbReference type="Gene3D" id="1.10.238.10">
    <property type="entry name" value="EF-hand"/>
    <property type="match status" value="1"/>
</dbReference>
<dbReference type="InParanoid" id="A0A5E4FTJ0"/>
<evidence type="ECO:0000259" key="1">
    <source>
        <dbReference type="PROSITE" id="PS50222"/>
    </source>
</evidence>
<dbReference type="Proteomes" id="UP000327085">
    <property type="component" value="Chromosome 4"/>
</dbReference>
<feature type="domain" description="EF-hand" evidence="1">
    <location>
        <begin position="10"/>
        <end position="45"/>
    </location>
</feature>
<dbReference type="PROSITE" id="PS50222">
    <property type="entry name" value="EF_HAND_2"/>
    <property type="match status" value="1"/>
</dbReference>
<dbReference type="AlphaFoldDB" id="A0A5E4FTJ0"/>